<dbReference type="GO" id="GO:0051287">
    <property type="term" value="F:NAD binding"/>
    <property type="evidence" value="ECO:0007669"/>
    <property type="project" value="InterPro"/>
</dbReference>
<protein>
    <submittedName>
        <fullName evidence="4">Putative UDP-glucose 6-dehydrogenase</fullName>
    </submittedName>
</protein>
<comment type="similarity">
    <text evidence="1">Belongs to the UDP-glucose/GDP-mannose dehydrogenase family.</text>
</comment>
<reference evidence="4 5" key="1">
    <citation type="journal article" date="2010" name="Proc. Natl. Acad. Sci. U.S.A.">
        <title>Giant virus with a remarkable complement of genes infects marine zooplankton.</title>
        <authorList>
            <person name="Fischer M.G."/>
            <person name="Allen M.J."/>
            <person name="Wilson W.H."/>
            <person name="Suttle C.A."/>
        </authorList>
    </citation>
    <scope>NUCLEOTIDE SEQUENCE [LARGE SCALE GENOMIC DNA]</scope>
    <source>
        <strain evidence="4 5">BV-PW1</strain>
    </source>
</reference>
<dbReference type="Pfam" id="PF03721">
    <property type="entry name" value="UDPG_MGDP_dh_N"/>
    <property type="match status" value="1"/>
</dbReference>
<dbReference type="Gene3D" id="1.10.1040.10">
    <property type="entry name" value="N-(1-d-carboxylethyl)-l-norvaline Dehydrogenase, domain 2"/>
    <property type="match status" value="1"/>
</dbReference>
<dbReference type="InterPro" id="IPR036291">
    <property type="entry name" value="NAD(P)-bd_dom_sf"/>
</dbReference>
<dbReference type="InterPro" id="IPR008927">
    <property type="entry name" value="6-PGluconate_DH-like_C_sf"/>
</dbReference>
<evidence type="ECO:0000313" key="5">
    <source>
        <dbReference type="Proteomes" id="UP000029781"/>
    </source>
</evidence>
<dbReference type="RefSeq" id="YP_003969874.1">
    <property type="nucleotide sequence ID" value="NC_014637.1"/>
</dbReference>
<keyword evidence="5" id="KW-1185">Reference proteome</keyword>
<dbReference type="OrthoDB" id="7165at10239"/>
<dbReference type="KEGG" id="vg:9887644"/>
<dbReference type="PANTHER" id="PTHR43750">
    <property type="entry name" value="UDP-GLUCOSE 6-DEHYDROGENASE TUAD"/>
    <property type="match status" value="1"/>
</dbReference>
<dbReference type="SUPFAM" id="SSF51735">
    <property type="entry name" value="NAD(P)-binding Rossmann-fold domains"/>
    <property type="match status" value="1"/>
</dbReference>
<dbReference type="Proteomes" id="UP000029781">
    <property type="component" value="Segment"/>
</dbReference>
<accession>E3T512</accession>
<dbReference type="InterPro" id="IPR013328">
    <property type="entry name" value="6PGD_dom2"/>
</dbReference>
<dbReference type="SUPFAM" id="SSF48179">
    <property type="entry name" value="6-phosphogluconate dehydrogenase C-terminal domain-like"/>
    <property type="match status" value="1"/>
</dbReference>
<gene>
    <name evidence="4" type="ORF">crov242</name>
</gene>
<dbReference type="InterPro" id="IPR001732">
    <property type="entry name" value="UDP-Glc/GDP-Man_DH_N"/>
</dbReference>
<feature type="domain" description="UDP-glucose/GDP-mannose dehydrogenase N-terminal" evidence="3">
    <location>
        <begin position="44"/>
        <end position="136"/>
    </location>
</feature>
<dbReference type="Gene3D" id="3.40.50.720">
    <property type="entry name" value="NAD(P)-binding Rossmann-like Domain"/>
    <property type="match status" value="1"/>
</dbReference>
<evidence type="ECO:0000256" key="1">
    <source>
        <dbReference type="ARBA" id="ARBA00006601"/>
    </source>
</evidence>
<proteinExistence type="inferred from homology"/>
<feature type="domain" description="UDP-glucose/GDP-mannose dehydrogenase dimerisation" evidence="2">
    <location>
        <begin position="167"/>
        <end position="258"/>
    </location>
</feature>
<organismHost>
    <name type="scientific">Cafeteria roenbergensis</name>
    <name type="common">Marine flagellate</name>
    <dbReference type="NCBI Taxonomy" id="33653"/>
</organismHost>
<evidence type="ECO:0000259" key="3">
    <source>
        <dbReference type="Pfam" id="PF03721"/>
    </source>
</evidence>
<organism evidence="4 5">
    <name type="scientific">Cafeteria roenbergensis virus (strain BV-PW1)</name>
    <name type="common">CroV</name>
    <dbReference type="NCBI Taxonomy" id="693272"/>
    <lineage>
        <taxon>Viruses</taxon>
        <taxon>Varidnaviria</taxon>
        <taxon>Bamfordvirae</taxon>
        <taxon>Nucleocytoviricota</taxon>
        <taxon>Megaviricetes</taxon>
        <taxon>Imitervirales</taxon>
        <taxon>Mimiviridae</taxon>
        <taxon>Aliimimivirinae</taxon>
        <taxon>Rheavirus</taxon>
        <taxon>Rheavirus sinusmexicani</taxon>
    </lineage>
</organism>
<evidence type="ECO:0000313" key="4">
    <source>
        <dbReference type="EMBL" id="ADO67275.1"/>
    </source>
</evidence>
<dbReference type="InterPro" id="IPR014026">
    <property type="entry name" value="UDP-Glc/GDP-Man_DH_dimer"/>
</dbReference>
<evidence type="ECO:0000259" key="2">
    <source>
        <dbReference type="Pfam" id="PF00984"/>
    </source>
</evidence>
<dbReference type="EMBL" id="GU244497">
    <property type="protein sequence ID" value="ADO67275.1"/>
    <property type="molecule type" value="Genomic_DNA"/>
</dbReference>
<name>E3T512_CROVB</name>
<dbReference type="GO" id="GO:0016616">
    <property type="term" value="F:oxidoreductase activity, acting on the CH-OH group of donors, NAD or NADP as acceptor"/>
    <property type="evidence" value="ECO:0007669"/>
    <property type="project" value="InterPro"/>
</dbReference>
<dbReference type="Pfam" id="PF00984">
    <property type="entry name" value="UDPG_MGDP_dh"/>
    <property type="match status" value="1"/>
</dbReference>
<sequence length="277" mass="31947">MKIGIVGLGFVGNAMYQSFLKKGLENDLNIYDKFKNGGVGTFESILDSDILFLALPTPYHDIKKQYEYGPIEETLNKLKRVDYQGIIIIKSTVTPETTFKLEEKYKLGLIHNPEFLTARTAEEDFHLQTHIVLGKGKLVSYENYQKVILFYQKHYPNAHISLGSSLESESMKIYCNSFYALKVQFFTELYQLCKKNNSDYTIIKNMMLKNNWINSMHTNVPGPDGLLSYGGFCFPKDTNALNEYMKSYKSENKVLDACIVERNEMREDHTNCIKEKL</sequence>
<dbReference type="PANTHER" id="PTHR43750:SF3">
    <property type="entry name" value="UDP-GLUCOSE 6-DEHYDROGENASE TUAD"/>
    <property type="match status" value="1"/>
</dbReference>
<dbReference type="GeneID" id="9887644"/>